<keyword evidence="2" id="KW-0489">Methyltransferase</keyword>
<keyword evidence="5" id="KW-0819">tRNA processing</keyword>
<dbReference type="InterPro" id="IPR056743">
    <property type="entry name" value="TRM5-TYW2-like_MTfase"/>
</dbReference>
<dbReference type="SUPFAM" id="SSF53335">
    <property type="entry name" value="S-adenosyl-L-methionine-dependent methyltransferases"/>
    <property type="match status" value="1"/>
</dbReference>
<dbReference type="EMBL" id="MWMI01000001">
    <property type="protein sequence ID" value="RIB35651.1"/>
    <property type="molecule type" value="Genomic_DNA"/>
</dbReference>
<dbReference type="PROSITE" id="PS51684">
    <property type="entry name" value="SAM_MT_TRM5_TYW2"/>
    <property type="match status" value="1"/>
</dbReference>
<dbReference type="Gene3D" id="3.40.50.150">
    <property type="entry name" value="Vaccinia Virus protein VP39"/>
    <property type="match status" value="1"/>
</dbReference>
<keyword evidence="3" id="KW-0808">Transferase</keyword>
<dbReference type="GO" id="GO:0005737">
    <property type="term" value="C:cytoplasm"/>
    <property type="evidence" value="ECO:0007669"/>
    <property type="project" value="TreeGrafter"/>
</dbReference>
<name>A0A397WP25_9ARCH</name>
<evidence type="ECO:0000256" key="2">
    <source>
        <dbReference type="ARBA" id="ARBA00022603"/>
    </source>
</evidence>
<evidence type="ECO:0000256" key="1">
    <source>
        <dbReference type="ARBA" id="ARBA00022490"/>
    </source>
</evidence>
<accession>A0A397WP25</accession>
<dbReference type="InterPro" id="IPR056744">
    <property type="entry name" value="TRM5/TYW2-like_N"/>
</dbReference>
<feature type="domain" description="SAM-dependent methyltransferase TRM5/TYW2-type" evidence="6">
    <location>
        <begin position="3"/>
        <end position="308"/>
    </location>
</feature>
<evidence type="ECO:0000256" key="5">
    <source>
        <dbReference type="ARBA" id="ARBA00022694"/>
    </source>
</evidence>
<organism evidence="7 8">
    <name type="scientific">Candidatus Nanoclepta minutus</name>
    <dbReference type="NCBI Taxonomy" id="1940235"/>
    <lineage>
        <taxon>Archaea</taxon>
        <taxon>Nanobdellota</taxon>
        <taxon>Candidatus Nanoclepta</taxon>
    </lineage>
</organism>
<dbReference type="PANTHER" id="PTHR23245:SF36">
    <property type="entry name" value="TRNA (GUANINE(37)-N1)-METHYLTRANSFERASE"/>
    <property type="match status" value="1"/>
</dbReference>
<comment type="caution">
    <text evidence="7">The sequence shown here is derived from an EMBL/GenBank/DDBJ whole genome shotgun (WGS) entry which is preliminary data.</text>
</comment>
<evidence type="ECO:0000313" key="7">
    <source>
        <dbReference type="EMBL" id="RIB35651.1"/>
    </source>
</evidence>
<keyword evidence="1" id="KW-0963">Cytoplasm</keyword>
<evidence type="ECO:0000256" key="3">
    <source>
        <dbReference type="ARBA" id="ARBA00022679"/>
    </source>
</evidence>
<protein>
    <recommendedName>
        <fullName evidence="6">SAM-dependent methyltransferase TRM5/TYW2-type domain-containing protein</fullName>
    </recommendedName>
</protein>
<gene>
    <name evidence="7" type="ORF">BXU00_00935</name>
</gene>
<dbReference type="AlphaFoldDB" id="A0A397WP25"/>
<dbReference type="GO" id="GO:0008175">
    <property type="term" value="F:tRNA methyltransferase activity"/>
    <property type="evidence" value="ECO:0007669"/>
    <property type="project" value="TreeGrafter"/>
</dbReference>
<evidence type="ECO:0000313" key="8">
    <source>
        <dbReference type="Proteomes" id="UP000266622"/>
    </source>
</evidence>
<proteinExistence type="predicted"/>
<dbReference type="PANTHER" id="PTHR23245">
    <property type="entry name" value="TRNA METHYLTRANSFERASE"/>
    <property type="match status" value="1"/>
</dbReference>
<dbReference type="Proteomes" id="UP000266622">
    <property type="component" value="Unassembled WGS sequence"/>
</dbReference>
<reference evidence="7 8" key="1">
    <citation type="journal article" date="2018" name="Syst. Appl. Microbiol.">
        <title>A new symbiotic nanoarchaeote (Candidatus Nanoclepta minutus) and its host (Zestosphaera tikiterensis gen. nov., sp. nov.) from a New Zealand hot spring.</title>
        <authorList>
            <person name="St John E."/>
            <person name="Liu Y."/>
            <person name="Podar M."/>
            <person name="Stott M.B."/>
            <person name="Meneghin J."/>
            <person name="Chen Z."/>
            <person name="Lagutin K."/>
            <person name="Mitchell K."/>
            <person name="Reysenbach A.L."/>
        </authorList>
    </citation>
    <scope>NUCLEOTIDE SEQUENCE [LARGE SCALE GENOMIC DNA]</scope>
    <source>
        <strain evidence="7">NZ3</strain>
    </source>
</reference>
<evidence type="ECO:0000259" key="6">
    <source>
        <dbReference type="PROSITE" id="PS51684"/>
    </source>
</evidence>
<dbReference type="Pfam" id="PF02475">
    <property type="entry name" value="TRM5-TYW2_MTfase"/>
    <property type="match status" value="2"/>
</dbReference>
<dbReference type="InterPro" id="IPR029063">
    <property type="entry name" value="SAM-dependent_MTases_sf"/>
</dbReference>
<evidence type="ECO:0000256" key="4">
    <source>
        <dbReference type="ARBA" id="ARBA00022691"/>
    </source>
</evidence>
<dbReference type="GO" id="GO:0002939">
    <property type="term" value="P:tRNA N1-guanine methylation"/>
    <property type="evidence" value="ECO:0007669"/>
    <property type="project" value="TreeGrafter"/>
</dbReference>
<sequence length="309" mass="36234">MAFDIVGDIAILKKPLKYSEEEYVRKIVEKHKGVRTILLQETEVEPPYRIARYRLLYGENRTETIAIEYGLKFKVDVARCYYSSRLSNERYRIARNVKDGEDVLVMFSGVNPYSIYISKFSKARTIYSVELNPFAVKYGLENVRLNKANNVITILGDVRDVVPYIEYLSNSDGIVKEEILEDTIESSIELNRVIFLDKIDYRVKAREYLEREFFEGKERFKKKFDRIIMPLPKESDLFLEVAIPAIKDGGIIHLYHFLSEENYLEEAEKILEEYSNRIGFEYEILGITRVGDISPGVYRFCIDFKVKRT</sequence>
<keyword evidence="4" id="KW-0949">S-adenosyl-L-methionine</keyword>
<dbReference type="InterPro" id="IPR030382">
    <property type="entry name" value="MeTrfase_TRM5/TYW2"/>
</dbReference>
<dbReference type="Pfam" id="PF25133">
    <property type="entry name" value="TYW2_N_2"/>
    <property type="match status" value="1"/>
</dbReference>